<dbReference type="EMBL" id="CP012109">
    <property type="protein sequence ID" value="AKQ63142.1"/>
    <property type="molecule type" value="Genomic_DNA"/>
</dbReference>
<organism evidence="1 2">
    <name type="scientific">Pseudomyxococcus hansupus</name>
    <dbReference type="NCBI Taxonomy" id="1297742"/>
    <lineage>
        <taxon>Bacteria</taxon>
        <taxon>Pseudomonadati</taxon>
        <taxon>Myxococcota</taxon>
        <taxon>Myxococcia</taxon>
        <taxon>Myxococcales</taxon>
        <taxon>Cystobacterineae</taxon>
        <taxon>Myxococcaceae</taxon>
        <taxon>Pseudomyxococcus</taxon>
    </lineage>
</organism>
<dbReference type="PATRIC" id="fig|1297742.4.peg.56"/>
<evidence type="ECO:0000313" key="2">
    <source>
        <dbReference type="Proteomes" id="UP000009026"/>
    </source>
</evidence>
<accession>A0A0H4X5I3</accession>
<keyword evidence="2" id="KW-1185">Reference proteome</keyword>
<evidence type="ECO:0000313" key="1">
    <source>
        <dbReference type="EMBL" id="AKQ63142.1"/>
    </source>
</evidence>
<gene>
    <name evidence="1" type="ORF">A176_000054</name>
</gene>
<protein>
    <submittedName>
        <fullName evidence="1">Uncharacterized protein</fullName>
    </submittedName>
</protein>
<proteinExistence type="predicted"/>
<dbReference type="RefSeq" id="WP_002638071.1">
    <property type="nucleotide sequence ID" value="NZ_CP012109.1"/>
</dbReference>
<dbReference type="Proteomes" id="UP000009026">
    <property type="component" value="Chromosome"/>
</dbReference>
<dbReference type="KEGG" id="mym:A176_000054"/>
<dbReference type="AlphaFoldDB" id="A0A0H4X5I3"/>
<sequence>MSEEEKQGLLRVPGHIAAAIELAMDDFRPRDIKPHRDATADEVCMYQRESFDVTTIPGPEGVLFVRFTLSPSACAQEGTINDAGATYAVDTRGWRILAIQH</sequence>
<name>A0A0H4X5I3_9BACT</name>
<reference evidence="1 2" key="1">
    <citation type="journal article" date="2016" name="PLoS ONE">
        <title>Complete Genome Sequence and Comparative Genomics of a Novel Myxobacterium Myxococcus hansupus.</title>
        <authorList>
            <person name="Sharma G."/>
            <person name="Narwani T."/>
            <person name="Subramanian S."/>
        </authorList>
    </citation>
    <scope>NUCLEOTIDE SEQUENCE [LARGE SCALE GENOMIC DNA]</scope>
    <source>
        <strain evidence="2">mixupus</strain>
    </source>
</reference>